<evidence type="ECO:0000313" key="6">
    <source>
        <dbReference type="EMBL" id="VTZ61204.1"/>
    </source>
</evidence>
<evidence type="ECO:0000259" key="5">
    <source>
        <dbReference type="Pfam" id="PF01266"/>
    </source>
</evidence>
<dbReference type="InterPro" id="IPR036188">
    <property type="entry name" value="FAD/NAD-bd_sf"/>
</dbReference>
<evidence type="ECO:0000256" key="4">
    <source>
        <dbReference type="ARBA" id="ARBA00023002"/>
    </source>
</evidence>
<evidence type="ECO:0000256" key="3">
    <source>
        <dbReference type="ARBA" id="ARBA00022827"/>
    </source>
</evidence>
<dbReference type="SUPFAM" id="SSF54373">
    <property type="entry name" value="FAD-linked reductases, C-terminal domain"/>
    <property type="match status" value="1"/>
</dbReference>
<reference evidence="6" key="1">
    <citation type="submission" date="2019-06" db="EMBL/GenBank/DDBJ databases">
        <authorList>
            <person name="Le Quere A."/>
            <person name="Colella S."/>
        </authorList>
    </citation>
    <scope>NUCLEOTIDE SEQUENCE</scope>
    <source>
        <strain evidence="6">EmedicaeMD41</strain>
    </source>
</reference>
<comment type="cofactor">
    <cofactor evidence="1">
        <name>FAD</name>
        <dbReference type="ChEBI" id="CHEBI:57692"/>
    </cofactor>
</comment>
<dbReference type="InterPro" id="IPR045170">
    <property type="entry name" value="MTOX"/>
</dbReference>
<dbReference type="Gene3D" id="3.30.9.10">
    <property type="entry name" value="D-Amino Acid Oxidase, subunit A, domain 2"/>
    <property type="match status" value="1"/>
</dbReference>
<dbReference type="AlphaFoldDB" id="A0A508WV46"/>
<proteinExistence type="predicted"/>
<accession>A0A508WV46</accession>
<dbReference type="PANTHER" id="PTHR10961">
    <property type="entry name" value="PEROXISOMAL SARCOSINE OXIDASE"/>
    <property type="match status" value="1"/>
</dbReference>
<keyword evidence="2" id="KW-0285">Flavoprotein</keyword>
<dbReference type="GO" id="GO:0050660">
    <property type="term" value="F:flavin adenine dinucleotide binding"/>
    <property type="evidence" value="ECO:0007669"/>
    <property type="project" value="InterPro"/>
</dbReference>
<dbReference type="InterPro" id="IPR006076">
    <property type="entry name" value="FAD-dep_OxRdtase"/>
</dbReference>
<name>A0A508WV46_9HYPH</name>
<dbReference type="GO" id="GO:0008115">
    <property type="term" value="F:sarcosine oxidase activity"/>
    <property type="evidence" value="ECO:0007669"/>
    <property type="project" value="TreeGrafter"/>
</dbReference>
<dbReference type="EMBL" id="CABFNB010000091">
    <property type="protein sequence ID" value="VTZ61204.1"/>
    <property type="molecule type" value="Genomic_DNA"/>
</dbReference>
<feature type="domain" description="FAD dependent oxidoreductase" evidence="5">
    <location>
        <begin position="25"/>
        <end position="391"/>
    </location>
</feature>
<dbReference type="Gene3D" id="3.50.50.60">
    <property type="entry name" value="FAD/NAD(P)-binding domain"/>
    <property type="match status" value="1"/>
</dbReference>
<dbReference type="PANTHER" id="PTHR10961:SF10">
    <property type="entry name" value="FAD DEPENDENT OXIDOREDUCTASE DOMAIN-CONTAINING PROTEIN"/>
    <property type="match status" value="1"/>
</dbReference>
<dbReference type="SUPFAM" id="SSF51905">
    <property type="entry name" value="FAD/NAD(P)-binding domain"/>
    <property type="match status" value="1"/>
</dbReference>
<sequence length="414" mass="44570">MRRPERHAIPVAKQTSGKGMSESVDFVIIGKGMMGAAAARHLARAGADVALVGPDEPEDWANHSGVFASHYDNARITRTIDDDPVWARLARRSIDRYPEIARESGVEFHFPVGCLIAAPAPGSAFDYLENVERARDRLGVEAPLIPGGDLAARFPWFRFPQGFAGIHEARGAGYINPRSLVLAQTIAAEKSGARVIRSEVVSVEDGRHRVVVGTAGGHSLHAGRVLVAAGGFSISEALLPRPLDLTVKARTVLFAEVAADDLPRFTRMPSLIGAAPEQERSYYLLPPVAYPDGKHYIKIGGDPTDRILASEPAVRAWFRSGANAEAAAHMHRLLAETIPELRPVSTHHSPCVTAFTRHGYPYIGFASNRVAVLTGGNGQAAKSSDEIGRLGAVLLTEGRLPADDYETDFAVAFR</sequence>
<gene>
    <name evidence="6" type="ORF">EMEDMD4_260004</name>
</gene>
<dbReference type="Proteomes" id="UP000507954">
    <property type="component" value="Unassembled WGS sequence"/>
</dbReference>
<keyword evidence="4" id="KW-0560">Oxidoreductase</keyword>
<protein>
    <submittedName>
        <fullName evidence="6">FAD dependent oxidoreductase</fullName>
    </submittedName>
</protein>
<evidence type="ECO:0000256" key="2">
    <source>
        <dbReference type="ARBA" id="ARBA00022630"/>
    </source>
</evidence>
<keyword evidence="3" id="KW-0274">FAD</keyword>
<evidence type="ECO:0000256" key="1">
    <source>
        <dbReference type="ARBA" id="ARBA00001974"/>
    </source>
</evidence>
<organism evidence="6">
    <name type="scientific">Sinorhizobium medicae</name>
    <dbReference type="NCBI Taxonomy" id="110321"/>
    <lineage>
        <taxon>Bacteria</taxon>
        <taxon>Pseudomonadati</taxon>
        <taxon>Pseudomonadota</taxon>
        <taxon>Alphaproteobacteria</taxon>
        <taxon>Hyphomicrobiales</taxon>
        <taxon>Rhizobiaceae</taxon>
        <taxon>Sinorhizobium/Ensifer group</taxon>
        <taxon>Sinorhizobium</taxon>
    </lineage>
</organism>
<dbReference type="Pfam" id="PF01266">
    <property type="entry name" value="DAO"/>
    <property type="match status" value="1"/>
</dbReference>